<accession>A0AA86GJ10</accession>
<evidence type="ECO:0000259" key="4">
    <source>
        <dbReference type="PROSITE" id="PS50893"/>
    </source>
</evidence>
<evidence type="ECO:0000313" key="5">
    <source>
        <dbReference type="EMBL" id="AMG73662.1"/>
    </source>
</evidence>
<protein>
    <submittedName>
        <fullName evidence="5">Methionine import ATP-binding protein MetN</fullName>
        <ecNumber evidence="5">3.6.3.30</ecNumber>
    </submittedName>
</protein>
<dbReference type="RefSeq" id="WP_067181721.1">
    <property type="nucleotide sequence ID" value="NZ_CP012199.1"/>
</dbReference>
<dbReference type="EC" id="3.6.3.30" evidence="5"/>
<dbReference type="Proteomes" id="UP000058599">
    <property type="component" value="Chromosome"/>
</dbReference>
<dbReference type="InterPro" id="IPR003593">
    <property type="entry name" value="AAA+_ATPase"/>
</dbReference>
<dbReference type="GO" id="GO:0016887">
    <property type="term" value="F:ATP hydrolysis activity"/>
    <property type="evidence" value="ECO:0007669"/>
    <property type="project" value="InterPro"/>
</dbReference>
<reference evidence="5 6" key="1">
    <citation type="journal article" date="2016" name="BMC Genomics">
        <title>Genomic analysis of the nitrate-respiring Sphingopyxis granuli (formerly Sphingomonas macrogoltabida) strain TFA.</title>
        <authorList>
            <person name="Garcia-Romero I."/>
            <person name="Perez-Pulido A.J."/>
            <person name="Gonzalez-Flores Y.E."/>
            <person name="Reyes-Ramirez F."/>
            <person name="Santero E."/>
            <person name="Floriano B."/>
        </authorList>
    </citation>
    <scope>NUCLEOTIDE SEQUENCE [LARGE SCALE GENOMIC DNA]</scope>
    <source>
        <strain evidence="5 6">TFA</strain>
    </source>
</reference>
<proteinExistence type="predicted"/>
<dbReference type="SMART" id="SM00382">
    <property type="entry name" value="AAA"/>
    <property type="match status" value="1"/>
</dbReference>
<dbReference type="AlphaFoldDB" id="A0AA86GJ10"/>
<keyword evidence="1" id="KW-0813">Transport</keyword>
<dbReference type="CDD" id="cd03261">
    <property type="entry name" value="ABC_Org_Solvent_Resistant"/>
    <property type="match status" value="1"/>
</dbReference>
<evidence type="ECO:0000256" key="2">
    <source>
        <dbReference type="ARBA" id="ARBA00022741"/>
    </source>
</evidence>
<dbReference type="PANTHER" id="PTHR43023:SF3">
    <property type="entry name" value="PROTEIN TRIGALACTOSYLDIACYLGLYCEROL 3, CHLOROPLASTIC"/>
    <property type="match status" value="1"/>
</dbReference>
<keyword evidence="3 5" id="KW-0067">ATP-binding</keyword>
<dbReference type="PROSITE" id="PS50893">
    <property type="entry name" value="ABC_TRANSPORTER_2"/>
    <property type="match status" value="1"/>
</dbReference>
<evidence type="ECO:0000256" key="3">
    <source>
        <dbReference type="ARBA" id="ARBA00022840"/>
    </source>
</evidence>
<dbReference type="KEGG" id="sgi:SGRAN_1270"/>
<dbReference type="Gene3D" id="3.40.50.300">
    <property type="entry name" value="P-loop containing nucleotide triphosphate hydrolases"/>
    <property type="match status" value="1"/>
</dbReference>
<evidence type="ECO:0000313" key="6">
    <source>
        <dbReference type="Proteomes" id="UP000058599"/>
    </source>
</evidence>
<dbReference type="PANTHER" id="PTHR43023">
    <property type="entry name" value="PROTEIN TRIGALACTOSYLDIACYLGLYCEROL 3, CHLOROPLASTIC"/>
    <property type="match status" value="1"/>
</dbReference>
<sequence length="288" mass="31286">MSAGEQEEEIRQEIAAAEAVRPEQFEYAIRVRGLVNRFGDAVVHDGLDLDVRSGEILGVVGGSGTGKSVLMRSIVGLQIPTAGEIEVYGTSLDTIANEEESRDLRRRWGVMFQGGALFSTLSVAENIQVPLREYYPRIDQQLLDEIAAYKVAMVGLPPDAGPKYPAELSGGMVKRAGLARALALDPALLFLDEPTAGLDPIGAAKFDALIRELADTMGLTVFLITHDLDTLYATCDRVAVLAEKTVIAVGTIPELLATEHPWIQDYFNGPRGRAATESHERVPRDRKS</sequence>
<dbReference type="InterPro" id="IPR027417">
    <property type="entry name" value="P-loop_NTPase"/>
</dbReference>
<dbReference type="SUPFAM" id="SSF52540">
    <property type="entry name" value="P-loop containing nucleoside triphosphate hydrolases"/>
    <property type="match status" value="1"/>
</dbReference>
<gene>
    <name evidence="5" type="primary">metN2</name>
    <name evidence="5" type="ORF">SGRAN_1270</name>
</gene>
<evidence type="ECO:0000256" key="1">
    <source>
        <dbReference type="ARBA" id="ARBA00022448"/>
    </source>
</evidence>
<keyword evidence="5" id="KW-0378">Hydrolase</keyword>
<feature type="domain" description="ABC transporter" evidence="4">
    <location>
        <begin position="29"/>
        <end position="268"/>
    </location>
</feature>
<dbReference type="EMBL" id="CP012199">
    <property type="protein sequence ID" value="AMG73662.1"/>
    <property type="molecule type" value="Genomic_DNA"/>
</dbReference>
<dbReference type="GO" id="GO:0005524">
    <property type="term" value="F:ATP binding"/>
    <property type="evidence" value="ECO:0007669"/>
    <property type="project" value="UniProtKB-KW"/>
</dbReference>
<name>A0AA86GJ10_9SPHN</name>
<dbReference type="Pfam" id="PF00005">
    <property type="entry name" value="ABC_tran"/>
    <property type="match status" value="1"/>
</dbReference>
<keyword evidence="6" id="KW-1185">Reference proteome</keyword>
<dbReference type="InterPro" id="IPR003439">
    <property type="entry name" value="ABC_transporter-like_ATP-bd"/>
</dbReference>
<organism evidence="5 6">
    <name type="scientific">Sphingopyxis granuli</name>
    <dbReference type="NCBI Taxonomy" id="267128"/>
    <lineage>
        <taxon>Bacteria</taxon>
        <taxon>Pseudomonadati</taxon>
        <taxon>Pseudomonadota</taxon>
        <taxon>Alphaproteobacteria</taxon>
        <taxon>Sphingomonadales</taxon>
        <taxon>Sphingomonadaceae</taxon>
        <taxon>Sphingopyxis</taxon>
    </lineage>
</organism>
<keyword evidence="2" id="KW-0547">Nucleotide-binding</keyword>